<comment type="similarity">
    <text evidence="8">Belongs to the peroxiredoxin family. BCP/PrxQ subfamily.</text>
</comment>
<dbReference type="CDD" id="cd02970">
    <property type="entry name" value="PRX_like2"/>
    <property type="match status" value="1"/>
</dbReference>
<name>A0ABP0BPT7_9PEZI</name>
<evidence type="ECO:0000256" key="9">
    <source>
        <dbReference type="ARBA" id="ARBA00049091"/>
    </source>
</evidence>
<evidence type="ECO:0000259" key="10">
    <source>
        <dbReference type="PROSITE" id="PS51352"/>
    </source>
</evidence>
<evidence type="ECO:0000256" key="1">
    <source>
        <dbReference type="ARBA" id="ARBA00013017"/>
    </source>
</evidence>
<proteinExistence type="inferred from homology"/>
<protein>
    <recommendedName>
        <fullName evidence="1">thioredoxin-dependent peroxiredoxin</fullName>
        <ecNumber evidence="1">1.11.1.24</ecNumber>
    </recommendedName>
    <alternativeName>
        <fullName evidence="7">Thioredoxin peroxidase</fullName>
    </alternativeName>
</protein>
<keyword evidence="12" id="KW-1185">Reference proteome</keyword>
<comment type="catalytic activity">
    <reaction evidence="9">
        <text>a hydroperoxide + [thioredoxin]-dithiol = an alcohol + [thioredoxin]-disulfide + H2O</text>
        <dbReference type="Rhea" id="RHEA:62620"/>
        <dbReference type="Rhea" id="RHEA-COMP:10698"/>
        <dbReference type="Rhea" id="RHEA-COMP:10700"/>
        <dbReference type="ChEBI" id="CHEBI:15377"/>
        <dbReference type="ChEBI" id="CHEBI:29950"/>
        <dbReference type="ChEBI" id="CHEBI:30879"/>
        <dbReference type="ChEBI" id="CHEBI:35924"/>
        <dbReference type="ChEBI" id="CHEBI:50058"/>
        <dbReference type="EC" id="1.11.1.24"/>
    </reaction>
</comment>
<dbReference type="EMBL" id="CAWUHD010000041">
    <property type="protein sequence ID" value="CAK7221668.1"/>
    <property type="molecule type" value="Genomic_DNA"/>
</dbReference>
<evidence type="ECO:0000256" key="7">
    <source>
        <dbReference type="ARBA" id="ARBA00032824"/>
    </source>
</evidence>
<keyword evidence="6" id="KW-0676">Redox-active center</keyword>
<evidence type="ECO:0000256" key="6">
    <source>
        <dbReference type="ARBA" id="ARBA00023284"/>
    </source>
</evidence>
<dbReference type="InterPro" id="IPR013766">
    <property type="entry name" value="Thioredoxin_domain"/>
</dbReference>
<dbReference type="Proteomes" id="UP001642482">
    <property type="component" value="Unassembled WGS sequence"/>
</dbReference>
<dbReference type="SUPFAM" id="SSF52833">
    <property type="entry name" value="Thioredoxin-like"/>
    <property type="match status" value="1"/>
</dbReference>
<evidence type="ECO:0000256" key="8">
    <source>
        <dbReference type="ARBA" id="ARBA00038489"/>
    </source>
</evidence>
<dbReference type="InterPro" id="IPR050924">
    <property type="entry name" value="Peroxiredoxin_BCP/PrxQ"/>
</dbReference>
<gene>
    <name evidence="11" type="ORF">SEUCBS140593_004643</name>
</gene>
<evidence type="ECO:0000256" key="3">
    <source>
        <dbReference type="ARBA" id="ARBA00022862"/>
    </source>
</evidence>
<dbReference type="Pfam" id="PF00578">
    <property type="entry name" value="AhpC-TSA"/>
    <property type="match status" value="1"/>
</dbReference>
<evidence type="ECO:0000313" key="11">
    <source>
        <dbReference type="EMBL" id="CAK7221668.1"/>
    </source>
</evidence>
<dbReference type="Gene3D" id="3.40.30.10">
    <property type="entry name" value="Glutaredoxin"/>
    <property type="match status" value="1"/>
</dbReference>
<dbReference type="PANTHER" id="PTHR42801:SF7">
    <property type="entry name" value="SLL1159 PROTEIN"/>
    <property type="match status" value="1"/>
</dbReference>
<evidence type="ECO:0000256" key="4">
    <source>
        <dbReference type="ARBA" id="ARBA00023002"/>
    </source>
</evidence>
<dbReference type="PROSITE" id="PS51352">
    <property type="entry name" value="THIOREDOXIN_2"/>
    <property type="match status" value="1"/>
</dbReference>
<reference evidence="11 12" key="1">
    <citation type="submission" date="2024-01" db="EMBL/GenBank/DDBJ databases">
        <authorList>
            <person name="Allen C."/>
            <person name="Tagirdzhanova G."/>
        </authorList>
    </citation>
    <scope>NUCLEOTIDE SEQUENCE [LARGE SCALE GENOMIC DNA]</scope>
</reference>
<evidence type="ECO:0000256" key="2">
    <source>
        <dbReference type="ARBA" id="ARBA00022559"/>
    </source>
</evidence>
<keyword evidence="5" id="KW-1015">Disulfide bond</keyword>
<accession>A0ABP0BPT7</accession>
<evidence type="ECO:0000256" key="5">
    <source>
        <dbReference type="ARBA" id="ARBA00023157"/>
    </source>
</evidence>
<dbReference type="InterPro" id="IPR036249">
    <property type="entry name" value="Thioredoxin-like_sf"/>
</dbReference>
<dbReference type="InterPro" id="IPR000866">
    <property type="entry name" value="AhpC/TSA"/>
</dbReference>
<evidence type="ECO:0000313" key="12">
    <source>
        <dbReference type="Proteomes" id="UP001642482"/>
    </source>
</evidence>
<keyword evidence="4" id="KW-0560">Oxidoreductase</keyword>
<sequence>MPRINEELSATLAAFQKNAPEVAKTPINAARANIISTFDGSATISVGQPLPEFNLTDALGQKVSSKDLLSTGPLLIAFYRGSWCPFCNISLRYFQTHLEEFTALGVTLVAISPELPDTSLTTSDKLNLKFPVLSDVGNAFAHKLGIVWKQPDTLRPVFEKFGHNLSVRTGNDDFEVPVPTTLLVDGSGIVRNTFIEPDYTKRLDPEVAIEWVKAL</sequence>
<keyword evidence="2" id="KW-0575">Peroxidase</keyword>
<feature type="domain" description="Thioredoxin" evidence="10">
    <location>
        <begin position="44"/>
        <end position="215"/>
    </location>
</feature>
<organism evidence="11 12">
    <name type="scientific">Sporothrix eucalyptigena</name>
    <dbReference type="NCBI Taxonomy" id="1812306"/>
    <lineage>
        <taxon>Eukaryota</taxon>
        <taxon>Fungi</taxon>
        <taxon>Dikarya</taxon>
        <taxon>Ascomycota</taxon>
        <taxon>Pezizomycotina</taxon>
        <taxon>Sordariomycetes</taxon>
        <taxon>Sordariomycetidae</taxon>
        <taxon>Ophiostomatales</taxon>
        <taxon>Ophiostomataceae</taxon>
        <taxon>Sporothrix</taxon>
    </lineage>
</organism>
<comment type="caution">
    <text evidence="11">The sequence shown here is derived from an EMBL/GenBank/DDBJ whole genome shotgun (WGS) entry which is preliminary data.</text>
</comment>
<dbReference type="PANTHER" id="PTHR42801">
    <property type="entry name" value="THIOREDOXIN-DEPENDENT PEROXIDE REDUCTASE"/>
    <property type="match status" value="1"/>
</dbReference>
<keyword evidence="3" id="KW-0049">Antioxidant</keyword>
<dbReference type="EC" id="1.11.1.24" evidence="1"/>